<keyword evidence="4" id="KW-1185">Reference proteome</keyword>
<feature type="domain" description="PD-(D/E)XK nuclease-like" evidence="2">
    <location>
        <begin position="183"/>
        <end position="466"/>
    </location>
</feature>
<reference evidence="3" key="1">
    <citation type="journal article" date="2021" name="Nat. Commun.">
        <title>Genetic determinants of endophytism in the Arabidopsis root mycobiome.</title>
        <authorList>
            <person name="Mesny F."/>
            <person name="Miyauchi S."/>
            <person name="Thiergart T."/>
            <person name="Pickel B."/>
            <person name="Atanasova L."/>
            <person name="Karlsson M."/>
            <person name="Huettel B."/>
            <person name="Barry K.W."/>
            <person name="Haridas S."/>
            <person name="Chen C."/>
            <person name="Bauer D."/>
            <person name="Andreopoulos W."/>
            <person name="Pangilinan J."/>
            <person name="LaButti K."/>
            <person name="Riley R."/>
            <person name="Lipzen A."/>
            <person name="Clum A."/>
            <person name="Drula E."/>
            <person name="Henrissat B."/>
            <person name="Kohler A."/>
            <person name="Grigoriev I.V."/>
            <person name="Martin F.M."/>
            <person name="Hacquard S."/>
        </authorList>
    </citation>
    <scope>NUCLEOTIDE SEQUENCE</scope>
    <source>
        <strain evidence="3">MPI-CAGE-AT-0021</strain>
    </source>
</reference>
<dbReference type="EMBL" id="JAGMUU010000011">
    <property type="protein sequence ID" value="KAH7142613.1"/>
    <property type="molecule type" value="Genomic_DNA"/>
</dbReference>
<name>A0A9P9ESB8_9HYPO</name>
<protein>
    <recommendedName>
        <fullName evidence="2">PD-(D/E)XK nuclease-like domain-containing protein</fullName>
    </recommendedName>
</protein>
<sequence length="483" mass="53537">MSDGLSQSIFCWLYALPDAYDECHPVPAPSPPSSSRPRKRKAQHQHQHRHQPPTPPISLPEMDKEADVTPTRKRQRIVDAGPDADADANADTDQTPRPTIRSGRTSASASASLSAASSASASSSRSGSPKKQLMNLRIQESGIEFRTLDAAPNDQAARLLDNLRQVGRGLAILPHDERQRILQDEAIDAREWAFSFKPAGEVDALPGRIPSPDVVAVVRRRAKKCHESGHEEAAWNTEVHFRLLEAILRDPKTDKAGPLDFTTCTSARPHPRYLPRSIQAKMVDMCLYANLENDEGAMAAQRALCRQTPTSSVNHTDFAPLQLSPIVLSIETKKSGRDLDTAQLQMGIWHAAQWSFLRSALLLSLQARQAQSQSTPDNDEQAPSAAQILQQQQAHERQADEALARLAFLPGVIVHGHKWMLVLSTRERLKTVLWVEQQFGSTHRVLETYQVIAGLRELAAWGRDTYVPWFRDNILAGHGLEGT</sequence>
<gene>
    <name evidence="3" type="ORF">B0J13DRAFT_608003</name>
</gene>
<feature type="region of interest" description="Disordered" evidence="1">
    <location>
        <begin position="372"/>
        <end position="393"/>
    </location>
</feature>
<evidence type="ECO:0000313" key="3">
    <source>
        <dbReference type="EMBL" id="KAH7142613.1"/>
    </source>
</evidence>
<dbReference type="OrthoDB" id="4161186at2759"/>
<feature type="compositionally biased region" description="Basic residues" evidence="1">
    <location>
        <begin position="36"/>
        <end position="51"/>
    </location>
</feature>
<evidence type="ECO:0000313" key="4">
    <source>
        <dbReference type="Proteomes" id="UP000717696"/>
    </source>
</evidence>
<proteinExistence type="predicted"/>
<comment type="caution">
    <text evidence="3">The sequence shown here is derived from an EMBL/GenBank/DDBJ whole genome shotgun (WGS) entry which is preliminary data.</text>
</comment>
<dbReference type="Proteomes" id="UP000717696">
    <property type="component" value="Unassembled WGS sequence"/>
</dbReference>
<feature type="region of interest" description="Disordered" evidence="1">
    <location>
        <begin position="25"/>
        <end position="133"/>
    </location>
</feature>
<dbReference type="Pfam" id="PF20516">
    <property type="entry name" value="PDDEXK_12"/>
    <property type="match status" value="1"/>
</dbReference>
<evidence type="ECO:0000256" key="1">
    <source>
        <dbReference type="SAM" id="MobiDB-lite"/>
    </source>
</evidence>
<dbReference type="AlphaFoldDB" id="A0A9P9ESB8"/>
<organism evidence="3 4">
    <name type="scientific">Dactylonectria estremocensis</name>
    <dbReference type="NCBI Taxonomy" id="1079267"/>
    <lineage>
        <taxon>Eukaryota</taxon>
        <taxon>Fungi</taxon>
        <taxon>Dikarya</taxon>
        <taxon>Ascomycota</taxon>
        <taxon>Pezizomycotina</taxon>
        <taxon>Sordariomycetes</taxon>
        <taxon>Hypocreomycetidae</taxon>
        <taxon>Hypocreales</taxon>
        <taxon>Nectriaceae</taxon>
        <taxon>Dactylonectria</taxon>
    </lineage>
</organism>
<feature type="compositionally biased region" description="Low complexity" evidence="1">
    <location>
        <begin position="101"/>
        <end position="127"/>
    </location>
</feature>
<accession>A0A9P9ESB8</accession>
<evidence type="ECO:0000259" key="2">
    <source>
        <dbReference type="Pfam" id="PF20516"/>
    </source>
</evidence>
<dbReference type="InterPro" id="IPR046797">
    <property type="entry name" value="PDDEXK_12"/>
</dbReference>